<evidence type="ECO:0000256" key="1">
    <source>
        <dbReference type="SAM" id="Coils"/>
    </source>
</evidence>
<protein>
    <submittedName>
        <fullName evidence="3">Uncharacterized protein</fullName>
    </submittedName>
</protein>
<dbReference type="AlphaFoldDB" id="A0A7M5XAF9"/>
<dbReference type="RefSeq" id="XP_066914022.1">
    <property type="nucleotide sequence ID" value="XM_067057921.1"/>
</dbReference>
<evidence type="ECO:0000313" key="4">
    <source>
        <dbReference type="Proteomes" id="UP000594262"/>
    </source>
</evidence>
<evidence type="ECO:0000313" key="3">
    <source>
        <dbReference type="EnsemblMetazoa" id="CLYHEMP019156.2"/>
    </source>
</evidence>
<organism evidence="3 4">
    <name type="scientific">Clytia hemisphaerica</name>
    <dbReference type="NCBI Taxonomy" id="252671"/>
    <lineage>
        <taxon>Eukaryota</taxon>
        <taxon>Metazoa</taxon>
        <taxon>Cnidaria</taxon>
        <taxon>Hydrozoa</taxon>
        <taxon>Hydroidolina</taxon>
        <taxon>Leptothecata</taxon>
        <taxon>Obeliida</taxon>
        <taxon>Clytiidae</taxon>
        <taxon>Clytia</taxon>
    </lineage>
</organism>
<feature type="coiled-coil region" evidence="1">
    <location>
        <begin position="113"/>
        <end position="179"/>
    </location>
</feature>
<accession>A0A7M5XAF9</accession>
<dbReference type="PANTHER" id="PTHR21468:SF1">
    <property type="entry name" value="COILED-COIL DOMAIN-CONTAINING PROTEIN 83"/>
    <property type="match status" value="1"/>
</dbReference>
<sequence>MGPKKKGGGKKGKKGKSSAKKDPANVLTFNEAVLMHQLELKLAQVNDLKEDIDDLKFRNDRQRQKNDFLTQEQDRQVKNVLEQAHNIARIEDSKEKVPYQDVENALHLKLTSIRVEEQLVDELNKRISSLEDEIQTHSKSLEEVKHYQEHGQNVDSTHIELLNKEMKDMERSYAEMTEFFDKSLTTAKHDIVKKNADGINQQKKLVSELAIQNLDSSTETEFLDNKWLHKEVDLHRSHIKVVEKEVEILEQHNIGIMADLFDKQMTEVVQTKRFFLACKEAQQKDDLMDEDEPTNTRALVSYNHEDDGGEYEEVIAEHSDDVVDNNNEKDALMLMDDYLTEFDDLPREGDYKLGPMEIKLLCVYGQKMNLQPQDALHENERTDGVKTFTKFTAEANELTMATQKVIWNDD</sequence>
<feature type="coiled-coil region" evidence="1">
    <location>
        <begin position="35"/>
        <end position="72"/>
    </location>
</feature>
<feature type="region of interest" description="Disordered" evidence="2">
    <location>
        <begin position="1"/>
        <end position="24"/>
    </location>
</feature>
<dbReference type="PANTHER" id="PTHR21468">
    <property type="entry name" value="HSD9"/>
    <property type="match status" value="1"/>
</dbReference>
<dbReference type="Proteomes" id="UP000594262">
    <property type="component" value="Unplaced"/>
</dbReference>
<feature type="compositionally biased region" description="Basic residues" evidence="2">
    <location>
        <begin position="1"/>
        <end position="18"/>
    </location>
</feature>
<keyword evidence="4" id="KW-1185">Reference proteome</keyword>
<reference evidence="3" key="1">
    <citation type="submission" date="2021-01" db="UniProtKB">
        <authorList>
            <consortium name="EnsemblMetazoa"/>
        </authorList>
    </citation>
    <scope>IDENTIFICATION</scope>
</reference>
<dbReference type="OrthoDB" id="10005859at2759"/>
<name>A0A7M5XAF9_9CNID</name>
<keyword evidence="1" id="KW-0175">Coiled coil</keyword>
<dbReference type="GeneID" id="136801289"/>
<dbReference type="InterPro" id="IPR026702">
    <property type="entry name" value="CCDC83"/>
</dbReference>
<evidence type="ECO:0000256" key="2">
    <source>
        <dbReference type="SAM" id="MobiDB-lite"/>
    </source>
</evidence>
<dbReference type="EnsemblMetazoa" id="CLYHEMT019156.2">
    <property type="protein sequence ID" value="CLYHEMP019156.2"/>
    <property type="gene ID" value="CLYHEMG019156"/>
</dbReference>
<proteinExistence type="predicted"/>